<feature type="compositionally biased region" description="Low complexity" evidence="1">
    <location>
        <begin position="53"/>
        <end position="72"/>
    </location>
</feature>
<evidence type="ECO:0000313" key="3">
    <source>
        <dbReference type="Proteomes" id="UP000054549"/>
    </source>
</evidence>
<feature type="region of interest" description="Disordered" evidence="1">
    <location>
        <begin position="1"/>
        <end position="95"/>
    </location>
</feature>
<dbReference type="EMBL" id="KN818226">
    <property type="protein sequence ID" value="KIL69110.1"/>
    <property type="molecule type" value="Genomic_DNA"/>
</dbReference>
<accession>A0A0C2SZZ8</accession>
<organism evidence="2 3">
    <name type="scientific">Amanita muscaria (strain Koide BX008)</name>
    <dbReference type="NCBI Taxonomy" id="946122"/>
    <lineage>
        <taxon>Eukaryota</taxon>
        <taxon>Fungi</taxon>
        <taxon>Dikarya</taxon>
        <taxon>Basidiomycota</taxon>
        <taxon>Agaricomycotina</taxon>
        <taxon>Agaricomycetes</taxon>
        <taxon>Agaricomycetidae</taxon>
        <taxon>Agaricales</taxon>
        <taxon>Pluteineae</taxon>
        <taxon>Amanitaceae</taxon>
        <taxon>Amanita</taxon>
    </lineage>
</organism>
<sequence>MTDESMTDQTVHPKRNITLSSKLRSGDNAAEQEVTSHRTTTDNANLTRVATLPSDDGPTPATTTSTQSSSIDLLNSAPNYSDKDLGAASELASQRSASSIGIFYICSNFTR</sequence>
<protein>
    <submittedName>
        <fullName evidence="2">Uncharacterized protein</fullName>
    </submittedName>
</protein>
<name>A0A0C2SZZ8_AMAMK</name>
<gene>
    <name evidence="2" type="ORF">M378DRAFT_176097</name>
</gene>
<dbReference type="HOGENOM" id="CLU_2157731_0_0_1"/>
<proteinExistence type="predicted"/>
<evidence type="ECO:0000256" key="1">
    <source>
        <dbReference type="SAM" id="MobiDB-lite"/>
    </source>
</evidence>
<dbReference type="Proteomes" id="UP000054549">
    <property type="component" value="Unassembled WGS sequence"/>
</dbReference>
<reference evidence="2 3" key="1">
    <citation type="submission" date="2014-04" db="EMBL/GenBank/DDBJ databases">
        <title>Evolutionary Origins and Diversification of the Mycorrhizal Mutualists.</title>
        <authorList>
            <consortium name="DOE Joint Genome Institute"/>
            <consortium name="Mycorrhizal Genomics Consortium"/>
            <person name="Kohler A."/>
            <person name="Kuo A."/>
            <person name="Nagy L.G."/>
            <person name="Floudas D."/>
            <person name="Copeland A."/>
            <person name="Barry K.W."/>
            <person name="Cichocki N."/>
            <person name="Veneault-Fourrey C."/>
            <person name="LaButti K."/>
            <person name="Lindquist E.A."/>
            <person name="Lipzen A."/>
            <person name="Lundell T."/>
            <person name="Morin E."/>
            <person name="Murat C."/>
            <person name="Riley R."/>
            <person name="Ohm R."/>
            <person name="Sun H."/>
            <person name="Tunlid A."/>
            <person name="Henrissat B."/>
            <person name="Grigoriev I.V."/>
            <person name="Hibbett D.S."/>
            <person name="Martin F."/>
        </authorList>
    </citation>
    <scope>NUCLEOTIDE SEQUENCE [LARGE SCALE GENOMIC DNA]</scope>
    <source>
        <strain evidence="2 3">Koide BX008</strain>
    </source>
</reference>
<dbReference type="InParanoid" id="A0A0C2SZZ8"/>
<keyword evidence="3" id="KW-1185">Reference proteome</keyword>
<evidence type="ECO:0000313" key="2">
    <source>
        <dbReference type="EMBL" id="KIL69110.1"/>
    </source>
</evidence>
<dbReference type="AlphaFoldDB" id="A0A0C2SZZ8"/>